<dbReference type="InterPro" id="IPR059052">
    <property type="entry name" value="HH_YbhG-like"/>
</dbReference>
<evidence type="ECO:0000256" key="2">
    <source>
        <dbReference type="ARBA" id="ARBA00023054"/>
    </source>
</evidence>
<accession>A0A943EGA3</accession>
<evidence type="ECO:0000313" key="6">
    <source>
        <dbReference type="EMBL" id="MBS5519298.1"/>
    </source>
</evidence>
<feature type="domain" description="CusB-like beta-barrel" evidence="5">
    <location>
        <begin position="265"/>
        <end position="348"/>
    </location>
</feature>
<evidence type="ECO:0000313" key="7">
    <source>
        <dbReference type="Proteomes" id="UP000754226"/>
    </source>
</evidence>
<dbReference type="EMBL" id="JAGZCZ010000003">
    <property type="protein sequence ID" value="MBS5519298.1"/>
    <property type="molecule type" value="Genomic_DNA"/>
</dbReference>
<proteinExistence type="predicted"/>
<dbReference type="Gene3D" id="1.10.287.470">
    <property type="entry name" value="Helix hairpin bin"/>
    <property type="match status" value="1"/>
</dbReference>
<organism evidence="6 7">
    <name type="scientific">Acidaminococcus intestini</name>
    <dbReference type="NCBI Taxonomy" id="187327"/>
    <lineage>
        <taxon>Bacteria</taxon>
        <taxon>Bacillati</taxon>
        <taxon>Bacillota</taxon>
        <taxon>Negativicutes</taxon>
        <taxon>Acidaminococcales</taxon>
        <taxon>Acidaminococcaceae</taxon>
        <taxon>Acidaminococcus</taxon>
    </lineage>
</organism>
<dbReference type="PANTHER" id="PTHR32347:SF23">
    <property type="entry name" value="BLL5650 PROTEIN"/>
    <property type="match status" value="1"/>
</dbReference>
<dbReference type="Gene3D" id="2.40.50.100">
    <property type="match status" value="2"/>
</dbReference>
<evidence type="ECO:0000259" key="5">
    <source>
        <dbReference type="Pfam" id="PF25954"/>
    </source>
</evidence>
<reference evidence="6" key="1">
    <citation type="submission" date="2021-02" db="EMBL/GenBank/DDBJ databases">
        <title>Infant gut strain persistence is associated with maternal origin, phylogeny, and functional potential including surface adhesion and iron acquisition.</title>
        <authorList>
            <person name="Lou Y.C."/>
        </authorList>
    </citation>
    <scope>NUCLEOTIDE SEQUENCE</scope>
    <source>
        <strain evidence="6">L3_106_000M1_dasL3_106_000M1_concoct_15</strain>
    </source>
</reference>
<gene>
    <name evidence="6" type="ORF">KHX13_03035</name>
</gene>
<dbReference type="SUPFAM" id="SSF111369">
    <property type="entry name" value="HlyD-like secretion proteins"/>
    <property type="match status" value="2"/>
</dbReference>
<comment type="subcellular location">
    <subcellularLocation>
        <location evidence="1">Cell envelope</location>
    </subcellularLocation>
</comment>
<dbReference type="Pfam" id="PF25881">
    <property type="entry name" value="HH_YBHG"/>
    <property type="match status" value="1"/>
</dbReference>
<keyword evidence="2 3" id="KW-0175">Coiled coil</keyword>
<dbReference type="InterPro" id="IPR050465">
    <property type="entry name" value="UPF0194_transport"/>
</dbReference>
<evidence type="ECO:0000259" key="4">
    <source>
        <dbReference type="Pfam" id="PF25881"/>
    </source>
</evidence>
<dbReference type="InterPro" id="IPR058792">
    <property type="entry name" value="Beta-barrel_RND_2"/>
</dbReference>
<dbReference type="Pfam" id="PF25954">
    <property type="entry name" value="Beta-barrel_RND_2"/>
    <property type="match status" value="1"/>
</dbReference>
<comment type="caution">
    <text evidence="6">The sequence shown here is derived from an EMBL/GenBank/DDBJ whole genome shotgun (WGS) entry which is preliminary data.</text>
</comment>
<dbReference type="AlphaFoldDB" id="A0A943EGA3"/>
<name>A0A943EGA3_9FIRM</name>
<dbReference type="PANTHER" id="PTHR32347">
    <property type="entry name" value="EFFLUX SYSTEM COMPONENT YKNX-RELATED"/>
    <property type="match status" value="1"/>
</dbReference>
<protein>
    <submittedName>
        <fullName evidence="6">Efflux RND transporter periplasmic adaptor subunit</fullName>
    </submittedName>
</protein>
<dbReference type="Gene3D" id="2.40.30.170">
    <property type="match status" value="1"/>
</dbReference>
<dbReference type="Proteomes" id="UP000754226">
    <property type="component" value="Unassembled WGS sequence"/>
</dbReference>
<feature type="domain" description="YbhG-like alpha-helical hairpin" evidence="4">
    <location>
        <begin position="96"/>
        <end position="218"/>
    </location>
</feature>
<dbReference type="GO" id="GO:0030313">
    <property type="term" value="C:cell envelope"/>
    <property type="evidence" value="ECO:0007669"/>
    <property type="project" value="UniProtKB-SubCell"/>
</dbReference>
<sequence length="350" mass="38977">MKRKETRLMKEFINRLWQKKAGKAALGILVALFIIGGGMALYERHEAKLAAQTLTLNGNVDLREVSLAFKNSDRIAEILAEEGDTVKKDQVLARLDSDALQYKVKIAEAQVAAQQAVVDKLHNGTRRQELDQAAAKAQETAANRDFLQREYERKQAAYDVSQGRSISDESLDDVKSKLDAASARADEAQANYELALAGPRKEDIASGEAKLESLTQELKELQYTLGQYELKAPQDGVVRSRLLEVGDMASPQKPVFRISLNTKKWVRVYVKESDLGKLHEGSKASVYIDSFPNHAIQGQVGYISGTAEFTPKNVETKDLRPALLYEVRVYVEDPDNLLRMGMPATVKIKL</sequence>
<evidence type="ECO:0000256" key="1">
    <source>
        <dbReference type="ARBA" id="ARBA00004196"/>
    </source>
</evidence>
<evidence type="ECO:0000256" key="3">
    <source>
        <dbReference type="SAM" id="Coils"/>
    </source>
</evidence>
<feature type="coiled-coil region" evidence="3">
    <location>
        <begin position="130"/>
        <end position="231"/>
    </location>
</feature>